<keyword evidence="2 4" id="KW-0378">Hydrolase</keyword>
<dbReference type="Pfam" id="PF04616">
    <property type="entry name" value="Glyco_hydro_43"/>
    <property type="match status" value="1"/>
</dbReference>
<dbReference type="SUPFAM" id="SSF75005">
    <property type="entry name" value="Arabinanase/levansucrase/invertase"/>
    <property type="match status" value="1"/>
</dbReference>
<evidence type="ECO:0000313" key="6">
    <source>
        <dbReference type="Proteomes" id="UP001597438"/>
    </source>
</evidence>
<evidence type="ECO:0000256" key="2">
    <source>
        <dbReference type="ARBA" id="ARBA00022801"/>
    </source>
</evidence>
<organism evidence="5 6">
    <name type="scientific">Christiangramia antarctica</name>
    <dbReference type="NCBI Taxonomy" id="2058158"/>
    <lineage>
        <taxon>Bacteria</taxon>
        <taxon>Pseudomonadati</taxon>
        <taxon>Bacteroidota</taxon>
        <taxon>Flavobacteriia</taxon>
        <taxon>Flavobacteriales</taxon>
        <taxon>Flavobacteriaceae</taxon>
        <taxon>Christiangramia</taxon>
    </lineage>
</organism>
<protein>
    <submittedName>
        <fullName evidence="5">Glycoside hydrolase family 43 protein</fullName>
    </submittedName>
</protein>
<reference evidence="6" key="1">
    <citation type="journal article" date="2019" name="Int. J. Syst. Evol. Microbiol.">
        <title>The Global Catalogue of Microorganisms (GCM) 10K type strain sequencing project: providing services to taxonomists for standard genome sequencing and annotation.</title>
        <authorList>
            <consortium name="The Broad Institute Genomics Platform"/>
            <consortium name="The Broad Institute Genome Sequencing Center for Infectious Disease"/>
            <person name="Wu L."/>
            <person name="Ma J."/>
        </authorList>
    </citation>
    <scope>NUCLEOTIDE SEQUENCE [LARGE SCALE GENOMIC DNA]</scope>
    <source>
        <strain evidence="6">KCTC 52925</strain>
    </source>
</reference>
<dbReference type="CDD" id="cd18825">
    <property type="entry name" value="GH43_CtGH43-like"/>
    <property type="match status" value="1"/>
</dbReference>
<evidence type="ECO:0000256" key="3">
    <source>
        <dbReference type="ARBA" id="ARBA00023295"/>
    </source>
</evidence>
<evidence type="ECO:0000256" key="4">
    <source>
        <dbReference type="RuleBase" id="RU361187"/>
    </source>
</evidence>
<dbReference type="InterPro" id="IPR023296">
    <property type="entry name" value="Glyco_hydro_beta-prop_sf"/>
</dbReference>
<evidence type="ECO:0000313" key="5">
    <source>
        <dbReference type="EMBL" id="MFD2835485.1"/>
    </source>
</evidence>
<keyword evidence="3 4" id="KW-0326">Glycosidase</keyword>
<dbReference type="Proteomes" id="UP001597438">
    <property type="component" value="Unassembled WGS sequence"/>
</dbReference>
<name>A0ABW5XAA3_9FLAO</name>
<dbReference type="RefSeq" id="WP_251742228.1">
    <property type="nucleotide sequence ID" value="NZ_JBHUOJ010000041.1"/>
</dbReference>
<sequence length="390" mass="45016">MEKQNILYILICFTLLFTSCKLSSGQEKKQTEENKKYSAFHPGEIWRDMEGAHINAHGGGIYYEDSTGTYYWYGEHKGKGSTAQVGINVYSSTDLYNWKKEGVALAVEKNHDSEITTGSVMERPKVIYNEKTEKYIMWFHLELKGQGYSAARTGLAVSDTPTSPFKYIRSYRPNAGEWPLNYKEEWKESLDGGDPEEWWTPKWHKALNEGMFVRRDFQEGQMARDMTVYVDKDGTAYHIHSSEENQTLHISELTDDYLNFTGKWKRVQVGGQNEAPAIFEKEGKYYMITSGLTGWDPNPARSFVADSIMGKWTALGNPAKGEDADKTFYSQSTFILPAQGKEDAFIFMADRWNPDNHIDGRYIWLPIEWENGKPVIRWKSEWDLSFFEDN</sequence>
<dbReference type="Gene3D" id="2.115.10.20">
    <property type="entry name" value="Glycosyl hydrolase domain, family 43"/>
    <property type="match status" value="1"/>
</dbReference>
<dbReference type="GO" id="GO:0016787">
    <property type="term" value="F:hydrolase activity"/>
    <property type="evidence" value="ECO:0007669"/>
    <property type="project" value="UniProtKB-KW"/>
</dbReference>
<dbReference type="PANTHER" id="PTHR22925">
    <property type="entry name" value="GLYCOSYL HYDROLASE 43 FAMILY MEMBER"/>
    <property type="match status" value="1"/>
</dbReference>
<evidence type="ECO:0000256" key="1">
    <source>
        <dbReference type="ARBA" id="ARBA00009865"/>
    </source>
</evidence>
<dbReference type="PANTHER" id="PTHR22925:SF3">
    <property type="entry name" value="GLYCOSYL HYDROLASE FAMILY PROTEIN 43"/>
    <property type="match status" value="1"/>
</dbReference>
<dbReference type="EMBL" id="JBHUOJ010000041">
    <property type="protein sequence ID" value="MFD2835485.1"/>
    <property type="molecule type" value="Genomic_DNA"/>
</dbReference>
<comment type="similarity">
    <text evidence="1 4">Belongs to the glycosyl hydrolase 43 family.</text>
</comment>
<comment type="caution">
    <text evidence="5">The sequence shown here is derived from an EMBL/GenBank/DDBJ whole genome shotgun (WGS) entry which is preliminary data.</text>
</comment>
<gene>
    <name evidence="5" type="ORF">ACFSYS_19490</name>
</gene>
<proteinExistence type="inferred from homology"/>
<keyword evidence="6" id="KW-1185">Reference proteome</keyword>
<dbReference type="PROSITE" id="PS51257">
    <property type="entry name" value="PROKAR_LIPOPROTEIN"/>
    <property type="match status" value="1"/>
</dbReference>
<dbReference type="InterPro" id="IPR006710">
    <property type="entry name" value="Glyco_hydro_43"/>
</dbReference>
<accession>A0ABW5XAA3</accession>